<proteinExistence type="predicted"/>
<name>A0A2T4YXX7_9HYPH</name>
<evidence type="ECO:0000313" key="3">
    <source>
        <dbReference type="Proteomes" id="UP000241808"/>
    </source>
</evidence>
<dbReference type="AlphaFoldDB" id="A0A2T4YXX7"/>
<dbReference type="EMBL" id="PZZL01000010">
    <property type="protein sequence ID" value="PTM51371.1"/>
    <property type="molecule type" value="Genomic_DNA"/>
</dbReference>
<dbReference type="Pfam" id="PF07642">
    <property type="entry name" value="BBP2"/>
    <property type="match status" value="1"/>
</dbReference>
<feature type="signal peptide" evidence="1">
    <location>
        <begin position="1"/>
        <end position="24"/>
    </location>
</feature>
<organism evidence="2 3">
    <name type="scientific">Phreatobacter oligotrophus</name>
    <dbReference type="NCBI Taxonomy" id="1122261"/>
    <lineage>
        <taxon>Bacteria</taxon>
        <taxon>Pseudomonadati</taxon>
        <taxon>Pseudomonadota</taxon>
        <taxon>Alphaproteobacteria</taxon>
        <taxon>Hyphomicrobiales</taxon>
        <taxon>Phreatobacteraceae</taxon>
        <taxon>Phreatobacter</taxon>
    </lineage>
</organism>
<comment type="caution">
    <text evidence="2">The sequence shown here is derived from an EMBL/GenBank/DDBJ whole genome shotgun (WGS) entry which is preliminary data.</text>
</comment>
<accession>A0A2T4YXX7</accession>
<evidence type="ECO:0000256" key="1">
    <source>
        <dbReference type="SAM" id="SignalP"/>
    </source>
</evidence>
<keyword evidence="1" id="KW-0732">Signal</keyword>
<dbReference type="RefSeq" id="WP_245902143.1">
    <property type="nucleotide sequence ID" value="NZ_PZZL01000010.1"/>
</dbReference>
<feature type="chain" id="PRO_5015593380" evidence="1">
    <location>
        <begin position="25"/>
        <end position="543"/>
    </location>
</feature>
<keyword evidence="3" id="KW-1185">Reference proteome</keyword>
<evidence type="ECO:0000313" key="2">
    <source>
        <dbReference type="EMBL" id="PTM51371.1"/>
    </source>
</evidence>
<gene>
    <name evidence="2" type="ORF">C8P69_11036</name>
</gene>
<dbReference type="InterPro" id="IPR011486">
    <property type="entry name" value="BBP2"/>
</dbReference>
<sequence>MRPPHVSLMALLAAIMAPSGLAHGAPADARGQAACPSGGDPYQTYGCLAPYLGDNVVERFFRYHKLVWGRDSAPSDPNAPPARRQIWPATPHSTPPMPFTEWPYGGATSIGVTRPNSVDSPFMNAIANTPVGRALRDSHIQIYGWLNVGGNVSSNSVRGGNAPAAYLYNPNTVQLDQAVVYIERLPDTVQKDRIDWGFRIAPIFGTNYRYTSAYGLFSGQLLQRNNNYGYDIPMAYGELFIPQIAEGLLIRFGRYISLPDIEAQLAPNNYMYSHSMTYTFDNYTNTGINGTLALTRNWFVQLGLSVGTDTMPWNMGQRVFNPFPNALYPGPTFKKDPGAQPSVTAGVRWTSDSGNDSVYAVANGINGGQWGYNNLQWFGLTYYHKFNAEWHIAFETYRMYQRGVANANNPAMVAAYLAGGMPQSQPFNAPGMAFCATATQLSCNASVQTYLAYVNYRPSTMDNVTLRLEFFDDRQGQRTGVKSRYVNTGLGWQHWFSPQLEIRPEVAVYWSLDGRALNGNGNLGIAPTRSRAIIGSMDMILHF</sequence>
<protein>
    <submittedName>
        <fullName evidence="2">Putative OmpL-like beta-barrel porin-2</fullName>
    </submittedName>
</protein>
<reference evidence="2 3" key="1">
    <citation type="submission" date="2018-04" db="EMBL/GenBank/DDBJ databases">
        <title>Genomic Encyclopedia of Archaeal and Bacterial Type Strains, Phase II (KMG-II): from individual species to whole genera.</title>
        <authorList>
            <person name="Goeker M."/>
        </authorList>
    </citation>
    <scope>NUCLEOTIDE SEQUENCE [LARGE SCALE GENOMIC DNA]</scope>
    <source>
        <strain evidence="2 3">DSM 25521</strain>
    </source>
</reference>
<dbReference type="Proteomes" id="UP000241808">
    <property type="component" value="Unassembled WGS sequence"/>
</dbReference>